<dbReference type="EMBL" id="MWPS01000014">
    <property type="protein sequence ID" value="OPG16691.1"/>
    <property type="molecule type" value="Genomic_DNA"/>
</dbReference>
<dbReference type="Pfam" id="PF00395">
    <property type="entry name" value="SLH"/>
    <property type="match status" value="1"/>
</dbReference>
<evidence type="ECO:0000259" key="2">
    <source>
        <dbReference type="PROSITE" id="PS51272"/>
    </source>
</evidence>
<dbReference type="PROSITE" id="PS51272">
    <property type="entry name" value="SLH"/>
    <property type="match status" value="1"/>
</dbReference>
<evidence type="ECO:0000313" key="3">
    <source>
        <dbReference type="EMBL" id="OPG16691.1"/>
    </source>
</evidence>
<dbReference type="InterPro" id="IPR013783">
    <property type="entry name" value="Ig-like_fold"/>
</dbReference>
<evidence type="ECO:0000256" key="1">
    <source>
        <dbReference type="SAM" id="SignalP"/>
    </source>
</evidence>
<feature type="signal peptide" evidence="1">
    <location>
        <begin position="1"/>
        <end position="18"/>
    </location>
</feature>
<protein>
    <recommendedName>
        <fullName evidence="2">SLH domain-containing protein</fullName>
    </recommendedName>
</protein>
<gene>
    <name evidence="3" type="ORF">B2M26_04830</name>
</gene>
<sequence>MAGAAVLVLMNLAPAAFAQSVTGTGYADLAQTSYGAAQIEALTAAGVLHGFADGTFRPNMLITRGQWLAYMMNALQATTQVSPSGGGKGIYRDVRPGSFAYAYVNAAYQAGWIVPSWLGVKAGGDFGINQVASTGDVASLFVAALKKAGQLTLPKGVTPLTYATQLGIFRGFHPVHGMRVTRAGAAVILENILNYTNGTLLPSGETPVLTVSATNVSPNTVVQLSLALRSVNGQTQVIPANANVTYALDNQTGAVLDTYSGTLIVTQPGTYTVTATVDGVSVAPLTITAYAQPAGIDLSSSSSTLTANGQALDTMTATIVDSTGQTVSNAAGTADLSALQYGSYVDPTTGAPLSSIQFVNGVATFAVKAGTTGGVSDTVSLSNVALSGTALASTFVDPSTTISYTWPSANALTLSPTTATVSDNQATEDAVSASVGGLGMSAVGLPVLAQFTLSGPASFQAGGSLMQTFSAYVVPGVPTQIPVWSLPLQSGTITLDASLSGTVVASTTITAVATGAPTSLVVNSTPSTVNAMGAAQEPALPQGSPFTLYTVSLSDAAGHAVIPATSDPLTLTDNAATAGGTIAYYAVANGQPTGPALSASQVQTAISASTGLAQFAVVTTGVGAVSPQITLHDALTGTEKTVGYSYASGIGVYAMLTGDTPGDLNGASSSVEEGQTVTYAAQLEDPNGNPVQAAGQTIDFYFAPRGNSAEVTVNGSSAWSQAAPLAVTTNAQGVASVSVTVPQGKGGDFQLVAGLPGQTNVSEVTATVGSSLYYTTGLALSSSPYALNGMVWPTTAMPLGQTLGSYLGSAAGSSVGGLSGGATSGNSSGGATLYAVPLNSGGSALFNHDPLEIVTSNPAVLAVTPSTMWTQMGLLPVQFLGNTASALPTITAVGPGTATLTFIDLANPTQPRITETITVGAP</sequence>
<organism evidence="3 4">
    <name type="scientific">Ferroacidibacillus organovorans</name>
    <dbReference type="NCBI Taxonomy" id="1765683"/>
    <lineage>
        <taxon>Bacteria</taxon>
        <taxon>Bacillati</taxon>
        <taxon>Bacillota</taxon>
        <taxon>Bacilli</taxon>
        <taxon>Bacillales</taxon>
        <taxon>Alicyclobacillaceae</taxon>
        <taxon>Ferroacidibacillus</taxon>
    </lineage>
</organism>
<accession>A0A1V4EUW5</accession>
<dbReference type="InterPro" id="IPR008964">
    <property type="entry name" value="Invasin/intimin_cell_adhesion"/>
</dbReference>
<name>A0A1V4EUW5_9BACL</name>
<feature type="chain" id="PRO_5012279627" description="SLH domain-containing protein" evidence="1">
    <location>
        <begin position="19"/>
        <end position="922"/>
    </location>
</feature>
<dbReference type="InterPro" id="IPR001119">
    <property type="entry name" value="SLH_dom"/>
</dbReference>
<evidence type="ECO:0000313" key="4">
    <source>
        <dbReference type="Proteomes" id="UP000190229"/>
    </source>
</evidence>
<dbReference type="Proteomes" id="UP000190229">
    <property type="component" value="Unassembled WGS sequence"/>
</dbReference>
<reference evidence="3 4" key="1">
    <citation type="submission" date="2017-02" db="EMBL/GenBank/DDBJ databases">
        <title>Draft genome of Acidibacillus ferrooxidans Huett2.</title>
        <authorList>
            <person name="Schopf S."/>
        </authorList>
    </citation>
    <scope>NUCLEOTIDE SEQUENCE [LARGE SCALE GENOMIC DNA]</scope>
    <source>
        <strain evidence="3 4">Huett2</strain>
    </source>
</reference>
<keyword evidence="4" id="KW-1185">Reference proteome</keyword>
<dbReference type="Gene3D" id="2.60.40.10">
    <property type="entry name" value="Immunoglobulins"/>
    <property type="match status" value="2"/>
</dbReference>
<dbReference type="SUPFAM" id="SSF49373">
    <property type="entry name" value="Invasin/intimin cell-adhesion fragments"/>
    <property type="match status" value="1"/>
</dbReference>
<comment type="caution">
    <text evidence="3">The sequence shown here is derived from an EMBL/GenBank/DDBJ whole genome shotgun (WGS) entry which is preliminary data.</text>
</comment>
<keyword evidence="1" id="KW-0732">Signal</keyword>
<dbReference type="AlphaFoldDB" id="A0A1V4EUW5"/>
<feature type="domain" description="SLH" evidence="2">
    <location>
        <begin position="22"/>
        <end position="85"/>
    </location>
</feature>
<proteinExistence type="predicted"/>